<accession>A0A0K8MAV1</accession>
<organism evidence="2 3">
    <name type="scientific">Caedimonas varicaedens</name>
    <dbReference type="NCBI Taxonomy" id="1629334"/>
    <lineage>
        <taxon>Bacteria</taxon>
        <taxon>Pseudomonadati</taxon>
        <taxon>Pseudomonadota</taxon>
        <taxon>Alphaproteobacteria</taxon>
        <taxon>Holosporales</taxon>
        <taxon>Caedimonadaceae</taxon>
        <taxon>Caedimonas</taxon>
    </lineage>
</organism>
<protein>
    <submittedName>
        <fullName evidence="2">Uncharacterized protein</fullName>
    </submittedName>
</protein>
<dbReference type="AlphaFoldDB" id="A0A0K8MAV1"/>
<proteinExistence type="predicted"/>
<gene>
    <name evidence="2" type="ORF">Cva_00267</name>
</gene>
<dbReference type="EMBL" id="BBVC01000012">
    <property type="protein sequence ID" value="GAO97631.1"/>
    <property type="molecule type" value="Genomic_DNA"/>
</dbReference>
<dbReference type="Proteomes" id="UP000036771">
    <property type="component" value="Unassembled WGS sequence"/>
</dbReference>
<keyword evidence="3" id="KW-1185">Reference proteome</keyword>
<evidence type="ECO:0000313" key="3">
    <source>
        <dbReference type="Proteomes" id="UP000036771"/>
    </source>
</evidence>
<sequence length="172" mass="19128">MNKRALQTITKMRKLFKDHPDIGSDWVQWLSGSNDPKKEAGFWQVLGRKMADKKKLAALQQLKKHASDLNLATILGTPGKVGTDLLKKTIAESSPGGTLTQEGFENIAGDWETRAQKNIRMAQKYQQGLRRKMVVSDEEDDVPLPTGQTAGEDLSALSTEDLMKEFQSLEGQ</sequence>
<comment type="caution">
    <text evidence="2">The sequence shown here is derived from an EMBL/GenBank/DDBJ whole genome shotgun (WGS) entry which is preliminary data.</text>
</comment>
<feature type="region of interest" description="Disordered" evidence="1">
    <location>
        <begin position="129"/>
        <end position="158"/>
    </location>
</feature>
<evidence type="ECO:0000313" key="2">
    <source>
        <dbReference type="EMBL" id="GAO97631.1"/>
    </source>
</evidence>
<name>A0A0K8MAV1_9PROT</name>
<evidence type="ECO:0000256" key="1">
    <source>
        <dbReference type="SAM" id="MobiDB-lite"/>
    </source>
</evidence>
<reference evidence="2 3" key="1">
    <citation type="submission" date="2015-03" db="EMBL/GenBank/DDBJ databases">
        <title>Caedibacter varicaedens, whole genome shotgun sequence.</title>
        <authorList>
            <person name="Suzuki H."/>
            <person name="Dapper A.L."/>
            <person name="Gibson A.K."/>
            <person name="Jackson C."/>
            <person name="Lee H."/>
            <person name="Pejaver V.R."/>
            <person name="Doak T."/>
            <person name="Lynch M."/>
        </authorList>
    </citation>
    <scope>NUCLEOTIDE SEQUENCE [LARGE SCALE GENOMIC DNA]</scope>
</reference>